<reference evidence="8" key="1">
    <citation type="submission" date="2019-06" db="EMBL/GenBank/DDBJ databases">
        <title>Whole genome shotgun sequence of Cellulomonas cellasea NBRC 3753.</title>
        <authorList>
            <person name="Hosoyama A."/>
            <person name="Uohara A."/>
            <person name="Ohji S."/>
            <person name="Ichikawa N."/>
        </authorList>
    </citation>
    <scope>NUCLEOTIDE SEQUENCE [LARGE SCALE GENOMIC DNA]</scope>
    <source>
        <strain evidence="8">NBRC 3753</strain>
    </source>
</reference>
<dbReference type="SUPFAM" id="SSF53328">
    <property type="entry name" value="Formyltransferase"/>
    <property type="match status" value="1"/>
</dbReference>
<dbReference type="PANTHER" id="PTHR43369:SF2">
    <property type="entry name" value="PHOSPHORIBOSYLGLYCINAMIDE FORMYLTRANSFERASE"/>
    <property type="match status" value="1"/>
</dbReference>
<comment type="catalytic activity">
    <reaction evidence="5 6">
        <text>N(1)-(5-phospho-beta-D-ribosyl)glycinamide + (6R)-10-formyltetrahydrofolate = N(2)-formyl-N(1)-(5-phospho-beta-D-ribosyl)glycinamide + (6S)-5,6,7,8-tetrahydrofolate + H(+)</text>
        <dbReference type="Rhea" id="RHEA:15053"/>
        <dbReference type="ChEBI" id="CHEBI:15378"/>
        <dbReference type="ChEBI" id="CHEBI:57453"/>
        <dbReference type="ChEBI" id="CHEBI:143788"/>
        <dbReference type="ChEBI" id="CHEBI:147286"/>
        <dbReference type="ChEBI" id="CHEBI:195366"/>
        <dbReference type="EC" id="2.1.2.2"/>
    </reaction>
</comment>
<feature type="site" description="Raises pKa of active site His" evidence="6">
    <location>
        <position position="156"/>
    </location>
</feature>
<dbReference type="CDD" id="cd08645">
    <property type="entry name" value="FMT_core_GART"/>
    <property type="match status" value="1"/>
</dbReference>
<evidence type="ECO:0000256" key="4">
    <source>
        <dbReference type="ARBA" id="ARBA00038440"/>
    </source>
</evidence>
<evidence type="ECO:0000256" key="6">
    <source>
        <dbReference type="HAMAP-Rule" id="MF_01930"/>
    </source>
</evidence>
<evidence type="ECO:0000256" key="3">
    <source>
        <dbReference type="ARBA" id="ARBA00022755"/>
    </source>
</evidence>
<feature type="binding site" evidence="6">
    <location>
        <position position="113"/>
    </location>
    <ligand>
        <name>(6R)-10-formyltetrahydrofolate</name>
        <dbReference type="ChEBI" id="CHEBI:195366"/>
    </ligand>
</feature>
<comment type="similarity">
    <text evidence="4 6">Belongs to the GART family.</text>
</comment>
<dbReference type="UniPathway" id="UPA00074">
    <property type="reaction ID" value="UER00126"/>
</dbReference>
<sequence>MSDPAGPPVRIAILGSGAGTTAAAVLDATRTSADADVCLVISNNSGAGVLEHARTRGVATLHLSGRTHPDAGELDAAMAEALAAGGTELVVLAGYMKKLGPRVLAEHAGRVVNTHPALLPAYGGTGMYGDRVHAAVLADGATVTGASVHVVTAEYDEGPVLAQRQVPVEPDDDVESLRTRVQAAEKELLVAWLLGYCAAERRGSTDDAGR</sequence>
<evidence type="ECO:0000313" key="9">
    <source>
        <dbReference type="Proteomes" id="UP000317046"/>
    </source>
</evidence>
<dbReference type="GO" id="GO:0006189">
    <property type="term" value="P:'de novo' IMP biosynthetic process"/>
    <property type="evidence" value="ECO:0007669"/>
    <property type="project" value="UniProtKB-UniRule"/>
</dbReference>
<dbReference type="EC" id="2.1.2.2" evidence="6"/>
<dbReference type="PANTHER" id="PTHR43369">
    <property type="entry name" value="PHOSPHORIBOSYLGLYCINAMIDE FORMYLTRANSFERASE"/>
    <property type="match status" value="1"/>
</dbReference>
<dbReference type="EMBL" id="BJLR01000017">
    <property type="protein sequence ID" value="GEA88062.1"/>
    <property type="molecule type" value="Genomic_DNA"/>
</dbReference>
<dbReference type="InterPro" id="IPR004607">
    <property type="entry name" value="GART"/>
</dbReference>
<dbReference type="InterPro" id="IPR001555">
    <property type="entry name" value="GART_AS"/>
</dbReference>
<feature type="domain" description="Formyl transferase N-terminal" evidence="7">
    <location>
        <begin position="10"/>
        <end position="191"/>
    </location>
</feature>
<dbReference type="Pfam" id="PF00551">
    <property type="entry name" value="Formyl_trans_N"/>
    <property type="match status" value="1"/>
</dbReference>
<keyword evidence="3 6" id="KW-0658">Purine biosynthesis</keyword>
<dbReference type="PROSITE" id="PS00373">
    <property type="entry name" value="GART"/>
    <property type="match status" value="1"/>
</dbReference>
<accession>A0A4Y3KVB2</accession>
<feature type="binding site" evidence="6">
    <location>
        <position position="66"/>
    </location>
    <ligand>
        <name>(6R)-10-formyltetrahydrofolate</name>
        <dbReference type="ChEBI" id="CHEBI:195366"/>
    </ligand>
</feature>
<dbReference type="HAMAP" id="MF_01930">
    <property type="entry name" value="PurN"/>
    <property type="match status" value="1"/>
</dbReference>
<keyword evidence="2 6" id="KW-0808">Transferase</keyword>
<protein>
    <recommendedName>
        <fullName evidence="6">Phosphoribosylglycinamide formyltransferase</fullName>
        <ecNumber evidence="6">2.1.2.2</ecNumber>
    </recommendedName>
    <alternativeName>
        <fullName evidence="6">5'-phosphoribosylglycinamide transformylase</fullName>
    </alternativeName>
    <alternativeName>
        <fullName evidence="6">GAR transformylase</fullName>
        <shortName evidence="6">GART</shortName>
    </alternativeName>
</protein>
<evidence type="ECO:0000256" key="2">
    <source>
        <dbReference type="ARBA" id="ARBA00022679"/>
    </source>
</evidence>
<dbReference type="AlphaFoldDB" id="A0A4Y3KVB2"/>
<keyword evidence="9" id="KW-1185">Reference proteome</keyword>
<proteinExistence type="inferred from homology"/>
<comment type="caution">
    <text evidence="8">The sequence shown here is derived from an EMBL/GenBank/DDBJ whole genome shotgun (WGS) entry which is preliminary data.</text>
</comment>
<dbReference type="Proteomes" id="UP000317046">
    <property type="component" value="Unassembled WGS sequence"/>
</dbReference>
<organism evidence="8 9">
    <name type="scientific">Cellulomonas cellasea</name>
    <dbReference type="NCBI Taxonomy" id="43670"/>
    <lineage>
        <taxon>Bacteria</taxon>
        <taxon>Bacillati</taxon>
        <taxon>Actinomycetota</taxon>
        <taxon>Actinomycetes</taxon>
        <taxon>Micrococcales</taxon>
        <taxon>Cellulomonadaceae</taxon>
        <taxon>Cellulomonas</taxon>
    </lineage>
</organism>
<name>A0A4Y3KVB2_9CELL</name>
<evidence type="ECO:0000256" key="1">
    <source>
        <dbReference type="ARBA" id="ARBA00005054"/>
    </source>
</evidence>
<evidence type="ECO:0000259" key="7">
    <source>
        <dbReference type="Pfam" id="PF00551"/>
    </source>
</evidence>
<comment type="function">
    <text evidence="6">Catalyzes the transfer of a formyl group from 10-formyltetrahydrofolate to 5-phospho-ribosyl-glycinamide (GAR), producing 5-phospho-ribosyl-N-formylglycinamide (FGAR) and tetrahydrofolate.</text>
</comment>
<dbReference type="GO" id="GO:0004644">
    <property type="term" value="F:phosphoribosylglycinamide formyltransferase activity"/>
    <property type="evidence" value="ECO:0007669"/>
    <property type="project" value="UniProtKB-UniRule"/>
</dbReference>
<dbReference type="RefSeq" id="WP_141372275.1">
    <property type="nucleotide sequence ID" value="NZ_BJLR01000017.1"/>
</dbReference>
<dbReference type="NCBIfam" id="TIGR00639">
    <property type="entry name" value="PurN"/>
    <property type="match status" value="1"/>
</dbReference>
<feature type="active site" description="Proton donor" evidence="6">
    <location>
        <position position="115"/>
    </location>
</feature>
<dbReference type="Gene3D" id="3.40.50.170">
    <property type="entry name" value="Formyl transferase, N-terminal domain"/>
    <property type="match status" value="1"/>
</dbReference>
<gene>
    <name evidence="8" type="primary">purN_2</name>
    <name evidence="6" type="synonym">purN</name>
    <name evidence="8" type="ORF">CCE01nite_20110</name>
</gene>
<evidence type="ECO:0000256" key="5">
    <source>
        <dbReference type="ARBA" id="ARBA00047664"/>
    </source>
</evidence>
<dbReference type="InterPro" id="IPR036477">
    <property type="entry name" value="Formyl_transf_N_sf"/>
</dbReference>
<comment type="caution">
    <text evidence="6">Lacks conserved residue(s) required for the propagation of feature annotation.</text>
</comment>
<dbReference type="InterPro" id="IPR002376">
    <property type="entry name" value="Formyl_transf_N"/>
</dbReference>
<comment type="pathway">
    <text evidence="1 6">Purine metabolism; IMP biosynthesis via de novo pathway; N(2)-formyl-N(1)-(5-phospho-D-ribosyl)glycinamide from N(1)-(5-phospho-D-ribosyl)glycinamide (10-formyl THF route): step 1/1.</text>
</comment>
<dbReference type="GO" id="GO:0005829">
    <property type="term" value="C:cytosol"/>
    <property type="evidence" value="ECO:0007669"/>
    <property type="project" value="TreeGrafter"/>
</dbReference>
<evidence type="ECO:0000313" key="8">
    <source>
        <dbReference type="EMBL" id="GEA88062.1"/>
    </source>
</evidence>